<proteinExistence type="inferred from homology"/>
<sequence>MNYTDPVFSSLPRNLQFNDASPFWSNKGDNAWQLTATTMVGMQSVPGLVILYGSMVKKKWAVNSAFMALYGFAAVLLCWVLWAHNMSFGTRLCPIVGRPGFAMTPNILHRFEGYYVPKADYVYFQFVFAAITVILLAGSLLGRMNFYAWMLFVPMWLTLSYTVGAFSIWGNGFLEKHIIDYAGGFVIHLSSGVAGFTAAYWVGPRQAHDRQHFPPNNIIHMLGGAGFLWLGWTGFNGGSPFAANGIASLAILNTHVCTATSLLVWVSLDMIVYKKSSVIGAVQGMITGLVCITPGAGIVEPWAAILMGAMSGSIPWYTMMVLHKRSPFFQRVDDTLGVFHTHAVAGVLGGLLSGFFARPNLLRMMYRSNRYGPGLLYCIKDRNLSRGLRQMWFQILGALFIIAWNAVVTSLICFLISRIVDLRMKEEELDIGDDAVHGEEAYALWGDGEKTPASIRKHMRIPSIGRRQK</sequence>
<feature type="transmembrane region" description="Helical" evidence="8">
    <location>
        <begin position="335"/>
        <end position="357"/>
    </location>
</feature>
<evidence type="ECO:0000256" key="8">
    <source>
        <dbReference type="RuleBase" id="RU362002"/>
    </source>
</evidence>
<dbReference type="FunFam" id="1.10.3430.10:FF:000005">
    <property type="entry name" value="Ammonium transporter"/>
    <property type="match status" value="1"/>
</dbReference>
<evidence type="ECO:0000256" key="7">
    <source>
        <dbReference type="ARBA" id="ARBA00023177"/>
    </source>
</evidence>
<keyword evidence="5 8" id="KW-1133">Transmembrane helix</keyword>
<evidence type="ECO:0000256" key="4">
    <source>
        <dbReference type="ARBA" id="ARBA00022692"/>
    </source>
</evidence>
<dbReference type="InterPro" id="IPR001905">
    <property type="entry name" value="Ammonium_transpt"/>
</dbReference>
<feature type="domain" description="Ammonium transporter AmtB-like" evidence="9">
    <location>
        <begin position="32"/>
        <end position="442"/>
    </location>
</feature>
<dbReference type="InterPro" id="IPR024041">
    <property type="entry name" value="NH4_transpt_AmtB-like_dom"/>
</dbReference>
<dbReference type="GO" id="GO:0005886">
    <property type="term" value="C:plasma membrane"/>
    <property type="evidence" value="ECO:0007669"/>
    <property type="project" value="UniProtKB-SubCell"/>
</dbReference>
<name>A0AAW1YHM4_RUBAR</name>
<evidence type="ECO:0000256" key="2">
    <source>
        <dbReference type="ARBA" id="ARBA00005887"/>
    </source>
</evidence>
<dbReference type="InterPro" id="IPR018047">
    <property type="entry name" value="Ammonium_transpt_CS"/>
</dbReference>
<dbReference type="Proteomes" id="UP001457282">
    <property type="component" value="Unassembled WGS sequence"/>
</dbReference>
<evidence type="ECO:0000256" key="6">
    <source>
        <dbReference type="ARBA" id="ARBA00023136"/>
    </source>
</evidence>
<dbReference type="PANTHER" id="PTHR43029">
    <property type="entry name" value="AMMONIUM TRANSPORTER MEP2"/>
    <property type="match status" value="1"/>
</dbReference>
<dbReference type="PRINTS" id="PR00342">
    <property type="entry name" value="RHESUSRHD"/>
</dbReference>
<feature type="transmembrane region" description="Helical" evidence="8">
    <location>
        <begin position="181"/>
        <end position="203"/>
    </location>
</feature>
<keyword evidence="11" id="KW-1185">Reference proteome</keyword>
<feature type="transmembrane region" description="Helical" evidence="8">
    <location>
        <begin position="391"/>
        <end position="416"/>
    </location>
</feature>
<dbReference type="InterPro" id="IPR002229">
    <property type="entry name" value="RhesusRHD"/>
</dbReference>
<accession>A0AAW1YHM4</accession>
<evidence type="ECO:0000256" key="3">
    <source>
        <dbReference type="ARBA" id="ARBA00022448"/>
    </source>
</evidence>
<feature type="transmembrane region" description="Helical" evidence="8">
    <location>
        <begin position="241"/>
        <end position="266"/>
    </location>
</feature>
<evidence type="ECO:0000256" key="5">
    <source>
        <dbReference type="ARBA" id="ARBA00022989"/>
    </source>
</evidence>
<dbReference type="AlphaFoldDB" id="A0AAW1YHM4"/>
<feature type="transmembrane region" description="Helical" evidence="8">
    <location>
        <begin position="215"/>
        <end position="235"/>
    </location>
</feature>
<comment type="subcellular location">
    <subcellularLocation>
        <location evidence="1 8">Cell membrane</location>
        <topology evidence="1 8">Multi-pass membrane protein</topology>
    </subcellularLocation>
</comment>
<evidence type="ECO:0000259" key="9">
    <source>
        <dbReference type="Pfam" id="PF00909"/>
    </source>
</evidence>
<dbReference type="EMBL" id="JBEDUW010000001">
    <property type="protein sequence ID" value="KAK9948307.1"/>
    <property type="molecule type" value="Genomic_DNA"/>
</dbReference>
<dbReference type="NCBIfam" id="TIGR00836">
    <property type="entry name" value="amt"/>
    <property type="match status" value="1"/>
</dbReference>
<feature type="transmembrane region" description="Helical" evidence="8">
    <location>
        <begin position="121"/>
        <end position="141"/>
    </location>
</feature>
<comment type="similarity">
    <text evidence="2 8">Belongs to the ammonia transporter channel (TC 1.A.11.2) family.</text>
</comment>
<evidence type="ECO:0000313" key="11">
    <source>
        <dbReference type="Proteomes" id="UP001457282"/>
    </source>
</evidence>
<keyword evidence="3 8" id="KW-0813">Transport</keyword>
<dbReference type="Pfam" id="PF00909">
    <property type="entry name" value="Ammonium_transp"/>
    <property type="match status" value="1"/>
</dbReference>
<protein>
    <recommendedName>
        <fullName evidence="8">Ammonium transporter</fullName>
    </recommendedName>
</protein>
<dbReference type="InterPro" id="IPR029020">
    <property type="entry name" value="Ammonium/urea_transptr"/>
</dbReference>
<feature type="transmembrane region" description="Helical" evidence="8">
    <location>
        <begin position="302"/>
        <end position="323"/>
    </location>
</feature>
<evidence type="ECO:0000256" key="1">
    <source>
        <dbReference type="ARBA" id="ARBA00004651"/>
    </source>
</evidence>
<comment type="caution">
    <text evidence="10">The sequence shown here is derived from an EMBL/GenBank/DDBJ whole genome shotgun (WGS) entry which is preliminary data.</text>
</comment>
<feature type="transmembrane region" description="Helical" evidence="8">
    <location>
        <begin position="31"/>
        <end position="53"/>
    </location>
</feature>
<dbReference type="GO" id="GO:0008519">
    <property type="term" value="F:ammonium channel activity"/>
    <property type="evidence" value="ECO:0007669"/>
    <property type="project" value="InterPro"/>
</dbReference>
<dbReference type="PROSITE" id="PS01219">
    <property type="entry name" value="AMMONIUM_TRANSP"/>
    <property type="match status" value="1"/>
</dbReference>
<dbReference type="SUPFAM" id="SSF111352">
    <property type="entry name" value="Ammonium transporter"/>
    <property type="match status" value="1"/>
</dbReference>
<keyword evidence="4 8" id="KW-0812">Transmembrane</keyword>
<feature type="transmembrane region" description="Helical" evidence="8">
    <location>
        <begin position="60"/>
        <end position="82"/>
    </location>
</feature>
<dbReference type="Gene3D" id="1.10.3430.10">
    <property type="entry name" value="Ammonium transporter AmtB like domains"/>
    <property type="match status" value="1"/>
</dbReference>
<feature type="transmembrane region" description="Helical" evidence="8">
    <location>
        <begin position="148"/>
        <end position="169"/>
    </location>
</feature>
<evidence type="ECO:0000313" key="10">
    <source>
        <dbReference type="EMBL" id="KAK9948307.1"/>
    </source>
</evidence>
<reference evidence="10 11" key="1">
    <citation type="journal article" date="2023" name="G3 (Bethesda)">
        <title>A chromosome-length genome assembly and annotation of blackberry (Rubus argutus, cv. 'Hillquist').</title>
        <authorList>
            <person name="Bruna T."/>
            <person name="Aryal R."/>
            <person name="Dudchenko O."/>
            <person name="Sargent D.J."/>
            <person name="Mead D."/>
            <person name="Buti M."/>
            <person name="Cavallini A."/>
            <person name="Hytonen T."/>
            <person name="Andres J."/>
            <person name="Pham M."/>
            <person name="Weisz D."/>
            <person name="Mascagni F."/>
            <person name="Usai G."/>
            <person name="Natali L."/>
            <person name="Bassil N."/>
            <person name="Fernandez G.E."/>
            <person name="Lomsadze A."/>
            <person name="Armour M."/>
            <person name="Olukolu B."/>
            <person name="Poorten T."/>
            <person name="Britton C."/>
            <person name="Davik J."/>
            <person name="Ashrafi H."/>
            <person name="Aiden E.L."/>
            <person name="Borodovsky M."/>
            <person name="Worthington M."/>
        </authorList>
    </citation>
    <scope>NUCLEOTIDE SEQUENCE [LARGE SCALE GENOMIC DNA]</scope>
    <source>
        <strain evidence="10">PI 553951</strain>
    </source>
</reference>
<gene>
    <name evidence="10" type="ORF">M0R45_003890</name>
</gene>
<keyword evidence="7 8" id="KW-0924">Ammonia transport</keyword>
<keyword evidence="6 8" id="KW-0472">Membrane</keyword>
<dbReference type="PANTHER" id="PTHR43029:SF24">
    <property type="entry name" value="AMMONIUM TRANSPORTER 2 MEMBER 3"/>
    <property type="match status" value="1"/>
</dbReference>
<organism evidence="10 11">
    <name type="scientific">Rubus argutus</name>
    <name type="common">Southern blackberry</name>
    <dbReference type="NCBI Taxonomy" id="59490"/>
    <lineage>
        <taxon>Eukaryota</taxon>
        <taxon>Viridiplantae</taxon>
        <taxon>Streptophyta</taxon>
        <taxon>Embryophyta</taxon>
        <taxon>Tracheophyta</taxon>
        <taxon>Spermatophyta</taxon>
        <taxon>Magnoliopsida</taxon>
        <taxon>eudicotyledons</taxon>
        <taxon>Gunneridae</taxon>
        <taxon>Pentapetalae</taxon>
        <taxon>rosids</taxon>
        <taxon>fabids</taxon>
        <taxon>Rosales</taxon>
        <taxon>Rosaceae</taxon>
        <taxon>Rosoideae</taxon>
        <taxon>Rosoideae incertae sedis</taxon>
        <taxon>Rubus</taxon>
    </lineage>
</organism>
<feature type="transmembrane region" description="Helical" evidence="8">
    <location>
        <begin position="278"/>
        <end position="296"/>
    </location>
</feature>